<protein>
    <submittedName>
        <fullName evidence="2">DUF2911 domain-containing protein</fullName>
    </submittedName>
</protein>
<dbReference type="AlphaFoldDB" id="A0A3D4V579"/>
<keyword evidence="1" id="KW-0732">Signal</keyword>
<feature type="chain" id="PRO_5017658525" evidence="1">
    <location>
        <begin position="36"/>
        <end position="215"/>
    </location>
</feature>
<feature type="signal peptide" evidence="1">
    <location>
        <begin position="1"/>
        <end position="35"/>
    </location>
</feature>
<evidence type="ECO:0000256" key="1">
    <source>
        <dbReference type="SAM" id="SignalP"/>
    </source>
</evidence>
<dbReference type="Pfam" id="PF11138">
    <property type="entry name" value="DUF2911"/>
    <property type="match status" value="1"/>
</dbReference>
<gene>
    <name evidence="2" type="ORF">DGD08_03625</name>
</gene>
<proteinExistence type="predicted"/>
<reference evidence="2 3" key="1">
    <citation type="journal article" date="2018" name="Nat. Biotechnol.">
        <title>A standardized bacterial taxonomy based on genome phylogeny substantially revises the tree of life.</title>
        <authorList>
            <person name="Parks D.H."/>
            <person name="Chuvochina M."/>
            <person name="Waite D.W."/>
            <person name="Rinke C."/>
            <person name="Skarshewski A."/>
            <person name="Chaumeil P.A."/>
            <person name="Hugenholtz P."/>
        </authorList>
    </citation>
    <scope>NUCLEOTIDE SEQUENCE [LARGE SCALE GENOMIC DNA]</scope>
    <source>
        <strain evidence="2">UBA8844</strain>
    </source>
</reference>
<evidence type="ECO:0000313" key="3">
    <source>
        <dbReference type="Proteomes" id="UP000264071"/>
    </source>
</evidence>
<sequence>MSLFSVSFRPRAAICPSRWLPVTAASLLLASPVLAQTTGKVSGYVAMPSTRAISEVSLTLADTAAQRAAGKPALLRIDYGQPHLRGRRINTDSLVPFDKVWRLGANGATVFQSDVDLTIGGVAVPRGRYVAQVLPARSAWTLILQRETTGAATVAVTAYDASKDVARIPLTVSTLSTPVESFFIWLVPANTPGAAKGVLTMAWGTVQAQTEWSVR</sequence>
<evidence type="ECO:0000313" key="2">
    <source>
        <dbReference type="EMBL" id="HCT56283.1"/>
    </source>
</evidence>
<organism evidence="2 3">
    <name type="scientific">Gemmatimonas aurantiaca</name>
    <dbReference type="NCBI Taxonomy" id="173480"/>
    <lineage>
        <taxon>Bacteria</taxon>
        <taxon>Pseudomonadati</taxon>
        <taxon>Gemmatimonadota</taxon>
        <taxon>Gemmatimonadia</taxon>
        <taxon>Gemmatimonadales</taxon>
        <taxon>Gemmatimonadaceae</taxon>
        <taxon>Gemmatimonas</taxon>
    </lineage>
</organism>
<dbReference type="EMBL" id="DPIY01000004">
    <property type="protein sequence ID" value="HCT56283.1"/>
    <property type="molecule type" value="Genomic_DNA"/>
</dbReference>
<dbReference type="InterPro" id="IPR021314">
    <property type="entry name" value="DUF2911"/>
</dbReference>
<name>A0A3D4V579_9BACT</name>
<accession>A0A3D4V579</accession>
<dbReference type="Proteomes" id="UP000264071">
    <property type="component" value="Unassembled WGS sequence"/>
</dbReference>
<comment type="caution">
    <text evidence="2">The sequence shown here is derived from an EMBL/GenBank/DDBJ whole genome shotgun (WGS) entry which is preliminary data.</text>
</comment>